<protein>
    <recommendedName>
        <fullName evidence="3">HEPN AbiU2-like domain-containing protein</fullName>
    </recommendedName>
</protein>
<comment type="caution">
    <text evidence="1">The sequence shown here is derived from an EMBL/GenBank/DDBJ whole genome shotgun (WGS) entry which is preliminary data.</text>
</comment>
<evidence type="ECO:0000313" key="2">
    <source>
        <dbReference type="Proteomes" id="UP000287385"/>
    </source>
</evidence>
<dbReference type="AlphaFoldDB" id="A0A401X7F8"/>
<dbReference type="EMBL" id="BDEV01000114">
    <property type="protein sequence ID" value="GCD63608.1"/>
    <property type="molecule type" value="Genomic_DNA"/>
</dbReference>
<dbReference type="Proteomes" id="UP000287385">
    <property type="component" value="Unassembled WGS sequence"/>
</dbReference>
<reference evidence="1 2" key="1">
    <citation type="submission" date="2016-06" db="EMBL/GenBank/DDBJ databases">
        <title>Acetobacter pasteurianus NBRC 3278 whole genome sequencing project.</title>
        <authorList>
            <person name="Matsutani M."/>
            <person name="Shiwa Y."/>
            <person name="Okamoto-Kainuma A."/>
            <person name="Ishikawa M."/>
            <person name="Koizumi Y."/>
            <person name="Yoshikawa H."/>
            <person name="Yakushi T."/>
            <person name="Matsushita K."/>
        </authorList>
    </citation>
    <scope>NUCLEOTIDE SEQUENCE [LARGE SCALE GENOMIC DNA]</scope>
    <source>
        <strain evidence="1 2">NBRC 3278</strain>
    </source>
</reference>
<accession>A0A401X7F8</accession>
<name>A0A401X7F8_ACEPA</name>
<evidence type="ECO:0000313" key="1">
    <source>
        <dbReference type="EMBL" id="GCD63608.1"/>
    </source>
</evidence>
<keyword evidence="2" id="KW-1185">Reference proteome</keyword>
<gene>
    <name evidence="1" type="ORF">NBRC3278_2701</name>
</gene>
<organism evidence="1 2">
    <name type="scientific">Acetobacter pasteurianus NBRC 3278</name>
    <dbReference type="NCBI Taxonomy" id="1226660"/>
    <lineage>
        <taxon>Bacteria</taxon>
        <taxon>Pseudomonadati</taxon>
        <taxon>Pseudomonadota</taxon>
        <taxon>Alphaproteobacteria</taxon>
        <taxon>Acetobacterales</taxon>
        <taxon>Acetobacteraceae</taxon>
        <taxon>Acetobacter</taxon>
    </lineage>
</organism>
<evidence type="ECO:0008006" key="3">
    <source>
        <dbReference type="Google" id="ProtNLM"/>
    </source>
</evidence>
<sequence length="308" mass="35581">MSESSVTGKVGKLRQHFHLIDSNMDLCIKYYAMWDVAWFDETLAEKLNHTASGTGLVTLRSMSSESLMNGIVRMFERKKEANRSVSLHFCLETLLQDDVLDYFVNLHLKDLKDIDERIQIIDSLVEKQPVAKLNSMNPVNSQILEKPLSSPIEEGREREIGKEILTKLKARLNNLYEVFQNYSCDDDNADKEKLIQRVKTTRNKIVAHADLKRKIKKATHGDLRRAFFLAWEIVNILRLIIKKSLDNLENAHNNGQKKGIFNAYATAYCLLSCLEKENTTKETAARQFGEDKMNKFYQQVNNFMKNDN</sequence>
<proteinExistence type="predicted"/>